<accession>A0A811YEE1</accession>
<keyword evidence="3" id="KW-1185">Reference proteome</keyword>
<gene>
    <name evidence="2" type="ORF">NYPRO_LOCUS8755</name>
</gene>
<evidence type="ECO:0000313" key="2">
    <source>
        <dbReference type="EMBL" id="CAD7675960.1"/>
    </source>
</evidence>
<name>A0A811YEE1_NYCPR</name>
<dbReference type="AlphaFoldDB" id="A0A811YEE1"/>
<feature type="region of interest" description="Disordered" evidence="1">
    <location>
        <begin position="15"/>
        <end position="43"/>
    </location>
</feature>
<reference evidence="2" key="1">
    <citation type="submission" date="2020-12" db="EMBL/GenBank/DDBJ databases">
        <authorList>
            <consortium name="Molecular Ecology Group"/>
        </authorList>
    </citation>
    <scope>NUCLEOTIDE SEQUENCE</scope>
    <source>
        <strain evidence="2">TBG_1078</strain>
    </source>
</reference>
<evidence type="ECO:0000313" key="3">
    <source>
        <dbReference type="Proteomes" id="UP000645828"/>
    </source>
</evidence>
<evidence type="ECO:0000256" key="1">
    <source>
        <dbReference type="SAM" id="MobiDB-lite"/>
    </source>
</evidence>
<organism evidence="2 3">
    <name type="scientific">Nyctereutes procyonoides</name>
    <name type="common">Raccoon dog</name>
    <name type="synonym">Canis procyonoides</name>
    <dbReference type="NCBI Taxonomy" id="34880"/>
    <lineage>
        <taxon>Eukaryota</taxon>
        <taxon>Metazoa</taxon>
        <taxon>Chordata</taxon>
        <taxon>Craniata</taxon>
        <taxon>Vertebrata</taxon>
        <taxon>Euteleostomi</taxon>
        <taxon>Mammalia</taxon>
        <taxon>Eutheria</taxon>
        <taxon>Laurasiatheria</taxon>
        <taxon>Carnivora</taxon>
        <taxon>Caniformia</taxon>
        <taxon>Canidae</taxon>
        <taxon>Nyctereutes</taxon>
    </lineage>
</organism>
<sequence length="43" mass="4837">MRICSFLRLAWKARHVDSPTPVEGTERGSAMDAPPRSTKRPVQ</sequence>
<proteinExistence type="predicted"/>
<dbReference type="Proteomes" id="UP000645828">
    <property type="component" value="Unassembled WGS sequence"/>
</dbReference>
<comment type="caution">
    <text evidence="2">The sequence shown here is derived from an EMBL/GenBank/DDBJ whole genome shotgun (WGS) entry which is preliminary data.</text>
</comment>
<dbReference type="EMBL" id="CAJHUB010000676">
    <property type="protein sequence ID" value="CAD7675960.1"/>
    <property type="molecule type" value="Genomic_DNA"/>
</dbReference>
<protein>
    <submittedName>
        <fullName evidence="2">(raccoon dog) hypothetical protein</fullName>
    </submittedName>
</protein>